<feature type="repeat" description="Solcar" evidence="16">
    <location>
        <begin position="210"/>
        <end position="299"/>
    </location>
</feature>
<evidence type="ECO:0000256" key="7">
    <source>
        <dbReference type="ARBA" id="ARBA00022989"/>
    </source>
</evidence>
<evidence type="ECO:0000256" key="2">
    <source>
        <dbReference type="ARBA" id="ARBA00006375"/>
    </source>
</evidence>
<comment type="catalytic activity">
    <reaction evidence="13">
        <text>maleate(in) + 2-oxoglutarate(out) = maleate(out) + 2-oxoglutarate(in)</text>
        <dbReference type="Rhea" id="RHEA:71599"/>
        <dbReference type="ChEBI" id="CHEBI:16810"/>
        <dbReference type="ChEBI" id="CHEBI:30780"/>
    </reaction>
</comment>
<dbReference type="FunFam" id="1.50.40.10:FF:000013">
    <property type="entry name" value="Mitochondrial 2-oxoglutarate/malate carrier protein-like protein"/>
    <property type="match status" value="1"/>
</dbReference>
<keyword evidence="4" id="KW-0050">Antiport</keyword>
<dbReference type="GO" id="GO:0006869">
    <property type="term" value="P:lipid transport"/>
    <property type="evidence" value="ECO:0007669"/>
    <property type="project" value="UniProtKB-KW"/>
</dbReference>
<comment type="catalytic activity">
    <reaction evidence="12">
        <text>oxaloacetate(in) + 2-oxoglutarate(out) = oxaloacetate(out) + 2-oxoglutarate(in)</text>
        <dbReference type="Rhea" id="RHEA:71603"/>
        <dbReference type="ChEBI" id="CHEBI:16452"/>
        <dbReference type="ChEBI" id="CHEBI:16810"/>
    </reaction>
</comment>
<comment type="subcellular location">
    <subcellularLocation>
        <location evidence="1">Membrane</location>
        <topology evidence="1">Multi-pass membrane protein</topology>
    </subcellularLocation>
</comment>
<dbReference type="InterPro" id="IPR018108">
    <property type="entry name" value="MCP_transmembrane"/>
</dbReference>
<gene>
    <name evidence="19" type="ORF">Mgra_00002004</name>
</gene>
<comment type="catalytic activity">
    <reaction evidence="15">
        <text>succinate(in) + 2-oxoglutarate(out) = succinate(out) + 2-oxoglutarate(in)</text>
        <dbReference type="Rhea" id="RHEA:71595"/>
        <dbReference type="ChEBI" id="CHEBI:16810"/>
        <dbReference type="ChEBI" id="CHEBI:30031"/>
    </reaction>
</comment>
<evidence type="ECO:0000256" key="1">
    <source>
        <dbReference type="ARBA" id="ARBA00004141"/>
    </source>
</evidence>
<accession>A0A8T0A020</accession>
<evidence type="ECO:0000256" key="17">
    <source>
        <dbReference type="RuleBase" id="RU000488"/>
    </source>
</evidence>
<evidence type="ECO:0000256" key="4">
    <source>
        <dbReference type="ARBA" id="ARBA00022449"/>
    </source>
</evidence>
<comment type="catalytic activity">
    <reaction evidence="14">
        <text>malonate(in) + 2-oxoglutarate(out) = malonate(out) + 2-oxoglutarate(in)</text>
        <dbReference type="Rhea" id="RHEA:71591"/>
        <dbReference type="ChEBI" id="CHEBI:15792"/>
        <dbReference type="ChEBI" id="CHEBI:16810"/>
    </reaction>
</comment>
<evidence type="ECO:0000256" key="6">
    <source>
        <dbReference type="ARBA" id="ARBA00022737"/>
    </source>
</evidence>
<evidence type="ECO:0000313" key="20">
    <source>
        <dbReference type="Proteomes" id="UP000605970"/>
    </source>
</evidence>
<keyword evidence="3 17" id="KW-0813">Transport</keyword>
<dbReference type="SUPFAM" id="SSF103506">
    <property type="entry name" value="Mitochondrial carrier"/>
    <property type="match status" value="1"/>
</dbReference>
<dbReference type="EMBL" id="JABEBT010000011">
    <property type="protein sequence ID" value="KAF7638626.1"/>
    <property type="molecule type" value="Genomic_DNA"/>
</dbReference>
<feature type="transmembrane region" description="Helical" evidence="18">
    <location>
        <begin position="17"/>
        <end position="35"/>
    </location>
</feature>
<evidence type="ECO:0000256" key="5">
    <source>
        <dbReference type="ARBA" id="ARBA00022692"/>
    </source>
</evidence>
<evidence type="ECO:0000256" key="11">
    <source>
        <dbReference type="ARBA" id="ARBA00040264"/>
    </source>
</evidence>
<keyword evidence="5 16" id="KW-0812">Transmembrane</keyword>
<dbReference type="GO" id="GO:0015297">
    <property type="term" value="F:antiporter activity"/>
    <property type="evidence" value="ECO:0007669"/>
    <property type="project" value="UniProtKB-KW"/>
</dbReference>
<evidence type="ECO:0000256" key="9">
    <source>
        <dbReference type="ARBA" id="ARBA00023136"/>
    </source>
</evidence>
<evidence type="ECO:0000256" key="15">
    <source>
        <dbReference type="ARBA" id="ARBA00052710"/>
    </source>
</evidence>
<dbReference type="AlphaFoldDB" id="A0A8T0A020"/>
<evidence type="ECO:0000256" key="3">
    <source>
        <dbReference type="ARBA" id="ARBA00022448"/>
    </source>
</evidence>
<keyword evidence="9 16" id="KW-0472">Membrane</keyword>
<evidence type="ECO:0000256" key="18">
    <source>
        <dbReference type="SAM" id="Phobius"/>
    </source>
</evidence>
<evidence type="ECO:0000256" key="13">
    <source>
        <dbReference type="ARBA" id="ARBA00050291"/>
    </source>
</evidence>
<sequence length="314" mass="34936">MTKNSKSALVPEYSTPGYIKFLFGGFSGMGATLFVQPLDLVKNRMQLSGMNGKREYSSSIQAIRSIVKKEGFIALYNGLSAGLARQATYTTTRLGLYSWLFESFSREGKSPSFGLKAIIGMTSGGVASIIGNPMELALVRMTSDGRLPVNEQRNYRNVFDAVIRVVREEGILTLWRVFRIKVVRAMVVNSAQLATYSQAKQYFLSVGLNEGVQVHFCASMISGLATTTASMPVDIIKTRIQNMKVIDGKPEFYGISDVISRVIKNEGFFAFWKGFLPYYMRLGPHTVLTFIILEQLNVLYARLVHGKNAKQKSL</sequence>
<name>A0A8T0A020_9BILA</name>
<keyword evidence="6" id="KW-0677">Repeat</keyword>
<evidence type="ECO:0000256" key="8">
    <source>
        <dbReference type="ARBA" id="ARBA00023055"/>
    </source>
</evidence>
<reference evidence="19" key="1">
    <citation type="journal article" date="2020" name="Ecol. Evol.">
        <title>Genome structure and content of the rice root-knot nematode (Meloidogyne graminicola).</title>
        <authorList>
            <person name="Phan N.T."/>
            <person name="Danchin E.G.J."/>
            <person name="Klopp C."/>
            <person name="Perfus-Barbeoch L."/>
            <person name="Kozlowski D.K."/>
            <person name="Koutsovoulos G.D."/>
            <person name="Lopez-Roques C."/>
            <person name="Bouchez O."/>
            <person name="Zahm M."/>
            <person name="Besnard G."/>
            <person name="Bellafiore S."/>
        </authorList>
    </citation>
    <scope>NUCLEOTIDE SEQUENCE</scope>
    <source>
        <strain evidence="19">VN-18</strain>
    </source>
</reference>
<evidence type="ECO:0000256" key="12">
    <source>
        <dbReference type="ARBA" id="ARBA00050120"/>
    </source>
</evidence>
<dbReference type="PANTHER" id="PTHR45618">
    <property type="entry name" value="MITOCHONDRIAL DICARBOXYLATE CARRIER-RELATED"/>
    <property type="match status" value="1"/>
</dbReference>
<dbReference type="PROSITE" id="PS50920">
    <property type="entry name" value="SOLCAR"/>
    <property type="match status" value="3"/>
</dbReference>
<dbReference type="InterPro" id="IPR023395">
    <property type="entry name" value="MCP_dom_sf"/>
</dbReference>
<proteinExistence type="inferred from homology"/>
<dbReference type="Pfam" id="PF00153">
    <property type="entry name" value="Mito_carr"/>
    <property type="match status" value="3"/>
</dbReference>
<protein>
    <recommendedName>
        <fullName evidence="11">Mitochondrial 2-oxoglutarate/malate carrier protein</fullName>
    </recommendedName>
</protein>
<dbReference type="OrthoDB" id="448427at2759"/>
<comment type="catalytic activity">
    <reaction evidence="10">
        <text>(S)-malate(in) + 2-oxoglutarate(out) = (S)-malate(out) + 2-oxoglutarate(in)</text>
        <dbReference type="Rhea" id="RHEA:71587"/>
        <dbReference type="ChEBI" id="CHEBI:15589"/>
        <dbReference type="ChEBI" id="CHEBI:16810"/>
    </reaction>
</comment>
<evidence type="ECO:0000256" key="14">
    <source>
        <dbReference type="ARBA" id="ARBA00052538"/>
    </source>
</evidence>
<organism evidence="19 20">
    <name type="scientific">Meloidogyne graminicola</name>
    <dbReference type="NCBI Taxonomy" id="189291"/>
    <lineage>
        <taxon>Eukaryota</taxon>
        <taxon>Metazoa</taxon>
        <taxon>Ecdysozoa</taxon>
        <taxon>Nematoda</taxon>
        <taxon>Chromadorea</taxon>
        <taxon>Rhabditida</taxon>
        <taxon>Tylenchina</taxon>
        <taxon>Tylenchomorpha</taxon>
        <taxon>Tylenchoidea</taxon>
        <taxon>Meloidogynidae</taxon>
        <taxon>Meloidogyninae</taxon>
        <taxon>Meloidogyne</taxon>
    </lineage>
</organism>
<dbReference type="GO" id="GO:0016020">
    <property type="term" value="C:membrane"/>
    <property type="evidence" value="ECO:0007669"/>
    <property type="project" value="UniProtKB-SubCell"/>
</dbReference>
<feature type="repeat" description="Solcar" evidence="16">
    <location>
        <begin position="19"/>
        <end position="103"/>
    </location>
</feature>
<comment type="caution">
    <text evidence="19">The sequence shown here is derived from an EMBL/GenBank/DDBJ whole genome shotgun (WGS) entry which is preliminary data.</text>
</comment>
<comment type="similarity">
    <text evidence="2 17">Belongs to the mitochondrial carrier (TC 2.A.29) family.</text>
</comment>
<evidence type="ECO:0000256" key="16">
    <source>
        <dbReference type="PROSITE-ProRule" id="PRU00282"/>
    </source>
</evidence>
<keyword evidence="20" id="KW-1185">Reference proteome</keyword>
<dbReference type="Gene3D" id="1.50.40.10">
    <property type="entry name" value="Mitochondrial carrier domain"/>
    <property type="match status" value="1"/>
</dbReference>
<evidence type="ECO:0000256" key="10">
    <source>
        <dbReference type="ARBA" id="ARBA00036491"/>
    </source>
</evidence>
<keyword evidence="7 18" id="KW-1133">Transmembrane helix</keyword>
<keyword evidence="8" id="KW-0445">Lipid transport</keyword>
<feature type="repeat" description="Solcar" evidence="16">
    <location>
        <begin position="111"/>
        <end position="202"/>
    </location>
</feature>
<dbReference type="Proteomes" id="UP000605970">
    <property type="component" value="Unassembled WGS sequence"/>
</dbReference>
<evidence type="ECO:0000313" key="19">
    <source>
        <dbReference type="EMBL" id="KAF7638626.1"/>
    </source>
</evidence>
<dbReference type="InterPro" id="IPR050391">
    <property type="entry name" value="Mito_Metabolite_Transporter"/>
</dbReference>